<dbReference type="SUPFAM" id="SSF48371">
    <property type="entry name" value="ARM repeat"/>
    <property type="match status" value="1"/>
</dbReference>
<evidence type="ECO:0000256" key="1">
    <source>
        <dbReference type="SAM" id="MobiDB-lite"/>
    </source>
</evidence>
<dbReference type="AlphaFoldDB" id="A0AB33KXN4"/>
<feature type="region of interest" description="Disordered" evidence="1">
    <location>
        <begin position="1"/>
        <end position="20"/>
    </location>
</feature>
<dbReference type="Gene3D" id="1.25.10.10">
    <property type="entry name" value="Leucine-rich Repeat Variant"/>
    <property type="match status" value="1"/>
</dbReference>
<feature type="compositionally biased region" description="Gly residues" evidence="1">
    <location>
        <begin position="233"/>
        <end position="264"/>
    </location>
</feature>
<evidence type="ECO:0000313" key="2">
    <source>
        <dbReference type="EMBL" id="BFP56515.1"/>
    </source>
</evidence>
<proteinExistence type="predicted"/>
<organism evidence="2">
    <name type="scientific">Streptomyces sp. CMC78</name>
    <dbReference type="NCBI Taxonomy" id="3231512"/>
    <lineage>
        <taxon>Bacteria</taxon>
        <taxon>Bacillati</taxon>
        <taxon>Actinomycetota</taxon>
        <taxon>Actinomycetes</taxon>
        <taxon>Kitasatosporales</taxon>
        <taxon>Streptomycetaceae</taxon>
        <taxon>Streptomyces</taxon>
    </lineage>
</organism>
<dbReference type="KEGG" id="stcm:SCMC78_63220"/>
<gene>
    <name evidence="2" type="ORF">SCMC78_63220</name>
</gene>
<dbReference type="RefSeq" id="WP_405929981.1">
    <property type="nucleotide sequence ID" value="NZ_AP035884.1"/>
</dbReference>
<dbReference type="EMBL" id="AP035884">
    <property type="protein sequence ID" value="BFP56515.1"/>
    <property type="molecule type" value="Genomic_DNA"/>
</dbReference>
<name>A0AB33KXN4_9ACTN</name>
<dbReference type="InterPro" id="IPR011989">
    <property type="entry name" value="ARM-like"/>
</dbReference>
<accession>A0AB33KXN4</accession>
<dbReference type="InterPro" id="IPR016024">
    <property type="entry name" value="ARM-type_fold"/>
</dbReference>
<reference evidence="2" key="1">
    <citation type="submission" date="2024-07" db="EMBL/GenBank/DDBJ databases">
        <title>Complete genome sequences of cellulolytic bacteria, Kitasatospora sp. CMC57 and Streptomyces sp. CMC78, isolated from Japanese agricultural soil.</title>
        <authorList>
            <person name="Hashimoto T."/>
            <person name="Ito M."/>
            <person name="Iwamoto M."/>
            <person name="Fukahori D."/>
            <person name="Shoda T."/>
            <person name="Sakoda M."/>
            <person name="Morohoshi T."/>
            <person name="Mitsuboshi M."/>
            <person name="Nishizawa T."/>
        </authorList>
    </citation>
    <scope>NUCLEOTIDE SEQUENCE</scope>
    <source>
        <strain evidence="2">CMC78</strain>
    </source>
</reference>
<feature type="region of interest" description="Disordered" evidence="1">
    <location>
        <begin position="233"/>
        <end position="277"/>
    </location>
</feature>
<sequence length="277" mass="28531">MTVTGHDTGTGRVRGTSAGTGADAGAVRALRGLEDGRSAVRLRTALAVGTTPDPRFVDKLVERCAVEPDFFVRDMLTWALTRHPVSVTLPRLLGEVRSERAPARSQALHTLSKIGDRRAWPAITRALLTDADDEVARSAWRAAVVLVPEEEEVALGALLTTQLGRGGPETRLSLSRALIALGDAMASALAAAVNDPDPRVRAHALATDRLLRDPDAGFTFALEEAKRVVALGAGSGEAGDSGGSSGEAGESGGSGEAGESGGSEGARAVRRSGGEGP</sequence>
<protein>
    <submittedName>
        <fullName evidence="2">HEAT repeat domain-containing protein</fullName>
    </submittedName>
</protein>